<dbReference type="RefSeq" id="WP_187573872.1">
    <property type="nucleotide sequence ID" value="NZ_CP060731.1"/>
</dbReference>
<organism evidence="4 5">
    <name type="scientific">Pseudoxanthomonas mexicana</name>
    <dbReference type="NCBI Taxonomy" id="128785"/>
    <lineage>
        <taxon>Bacteria</taxon>
        <taxon>Pseudomonadati</taxon>
        <taxon>Pseudomonadota</taxon>
        <taxon>Gammaproteobacteria</taxon>
        <taxon>Lysobacterales</taxon>
        <taxon>Lysobacteraceae</taxon>
        <taxon>Pseudoxanthomonas</taxon>
    </lineage>
</organism>
<dbReference type="Gene3D" id="3.40.50.1820">
    <property type="entry name" value="alpha/beta hydrolase"/>
    <property type="match status" value="1"/>
</dbReference>
<gene>
    <name evidence="4" type="ORF">IAE60_03365</name>
</gene>
<dbReference type="GO" id="GO:0008233">
    <property type="term" value="F:peptidase activity"/>
    <property type="evidence" value="ECO:0007669"/>
    <property type="project" value="InterPro"/>
</dbReference>
<feature type="domain" description="AB hydrolase-1" evidence="3">
    <location>
        <begin position="95"/>
        <end position="459"/>
    </location>
</feature>
<keyword evidence="2 4" id="KW-0378">Hydrolase</keyword>
<evidence type="ECO:0000256" key="2">
    <source>
        <dbReference type="ARBA" id="ARBA00022801"/>
    </source>
</evidence>
<dbReference type="InterPro" id="IPR029058">
    <property type="entry name" value="AB_hydrolase_fold"/>
</dbReference>
<dbReference type="EMBL" id="CP060731">
    <property type="protein sequence ID" value="QNN78490.1"/>
    <property type="molecule type" value="Genomic_DNA"/>
</dbReference>
<evidence type="ECO:0000313" key="4">
    <source>
        <dbReference type="EMBL" id="QNN78490.1"/>
    </source>
</evidence>
<dbReference type="PANTHER" id="PTHR43798">
    <property type="entry name" value="MONOACYLGLYCEROL LIPASE"/>
    <property type="match status" value="1"/>
</dbReference>
<evidence type="ECO:0000259" key="3">
    <source>
        <dbReference type="Pfam" id="PF00561"/>
    </source>
</evidence>
<dbReference type="Pfam" id="PF00561">
    <property type="entry name" value="Abhydrolase_1"/>
    <property type="match status" value="1"/>
</dbReference>
<dbReference type="GeneID" id="81469989"/>
<dbReference type="AlphaFoldDB" id="A0A7G9TEG5"/>
<dbReference type="InterPro" id="IPR002410">
    <property type="entry name" value="Peptidase_S33"/>
</dbReference>
<protein>
    <submittedName>
        <fullName evidence="4">Alpha/beta hydrolase</fullName>
    </submittedName>
</protein>
<dbReference type="InterPro" id="IPR050266">
    <property type="entry name" value="AB_hydrolase_sf"/>
</dbReference>
<dbReference type="PRINTS" id="PR00793">
    <property type="entry name" value="PROAMNOPTASE"/>
</dbReference>
<dbReference type="GO" id="GO:0016020">
    <property type="term" value="C:membrane"/>
    <property type="evidence" value="ECO:0007669"/>
    <property type="project" value="TreeGrafter"/>
</dbReference>
<sequence length="502" mass="53638">MEHQFRRTLATTLGALALAGCNGAAPGPDQQAVRHYGELAFTPCTLTAPYLTTNVEAQCTTYEVAEDPARPEGRKVALNIAWLPATNEGAATDDPVFFLAGGPGQSAVQVWPAIDGAFREVRKSRHIVLVDQRGTGKSNPLACKDTEGRNAYSDPDDLSEAAAAAFARDCAAALKADPRFYTTTDAVRDLDSVRKALGAAKINLVGGSYGTRVAQQYAMRHPDSTRAVVIDGVVPNELVLGSEHARNLDAALALQFQRCQANDTCKGRFGDDLRGQLRTLMTRLAAAPANTEYRDPSTGELLTGEVNAGTVAGITRMYSYYPQGAALLPLVLNEAQQGRYGSLMSLSKLLEAQVGDQFMHGMQLSVICAEDADLFKTDPADGDTVLGSAMGDTLKAQCAAWPTGKRPADFHTAWTSDIPTLLTSGELDPVTPPRYGEQVLRTLSNGRHLVLKGQGHGTFAVGCMPKLLGRFLETADATGLDAKCLDSLDYVPPFTSFNGWEP</sequence>
<reference evidence="4 5" key="1">
    <citation type="submission" date="2020-08" db="EMBL/GenBank/DDBJ databases">
        <title>Streptomycin Non-resistant strain, P. mexicana.</title>
        <authorList>
            <person name="Ganesh-Kumar S."/>
            <person name="Zhe T."/>
            <person name="Yu Z."/>
            <person name="Min Y."/>
        </authorList>
    </citation>
    <scope>NUCLEOTIDE SEQUENCE [LARGE SCALE GENOMIC DNA]</scope>
    <source>
        <strain evidence="4 5">GTZY2</strain>
    </source>
</reference>
<name>A0A7G9TEG5_PSEMX</name>
<dbReference type="SUPFAM" id="SSF53474">
    <property type="entry name" value="alpha/beta-Hydrolases"/>
    <property type="match status" value="1"/>
</dbReference>
<evidence type="ECO:0000313" key="5">
    <source>
        <dbReference type="Proteomes" id="UP000515838"/>
    </source>
</evidence>
<dbReference type="PROSITE" id="PS51257">
    <property type="entry name" value="PROKAR_LIPOPROTEIN"/>
    <property type="match status" value="1"/>
</dbReference>
<dbReference type="PANTHER" id="PTHR43798:SF27">
    <property type="entry name" value="HYDROLASE ALPHA_BETA HYDROLASE FOLD FAMILY"/>
    <property type="match status" value="1"/>
</dbReference>
<dbReference type="Proteomes" id="UP000515838">
    <property type="component" value="Chromosome"/>
</dbReference>
<dbReference type="GO" id="GO:0006508">
    <property type="term" value="P:proteolysis"/>
    <property type="evidence" value="ECO:0007669"/>
    <property type="project" value="InterPro"/>
</dbReference>
<accession>A0A7G9TEG5</accession>
<proteinExistence type="inferred from homology"/>
<evidence type="ECO:0000256" key="1">
    <source>
        <dbReference type="ARBA" id="ARBA00010088"/>
    </source>
</evidence>
<dbReference type="InterPro" id="IPR000073">
    <property type="entry name" value="AB_hydrolase_1"/>
</dbReference>
<comment type="similarity">
    <text evidence="1">Belongs to the peptidase S33 family.</text>
</comment>